<sequence>MFQEQGGQVRVKLFPRLLLHFPESLVPGFGGAVGGSPGHDIECVGQGDDPGEQGDVLPLEAGGVSRTVPPFVVGKNFLRRGSHVRGGSGGHLVSRLGVPFHVLPFFVGQGGCF</sequence>
<dbReference type="AlphaFoldDB" id="A0A644X519"/>
<comment type="caution">
    <text evidence="1">The sequence shown here is derived from an EMBL/GenBank/DDBJ whole genome shotgun (WGS) entry which is preliminary data.</text>
</comment>
<evidence type="ECO:0000313" key="1">
    <source>
        <dbReference type="EMBL" id="MPM09393.1"/>
    </source>
</evidence>
<organism evidence="1">
    <name type="scientific">bioreactor metagenome</name>
    <dbReference type="NCBI Taxonomy" id="1076179"/>
    <lineage>
        <taxon>unclassified sequences</taxon>
        <taxon>metagenomes</taxon>
        <taxon>ecological metagenomes</taxon>
    </lineage>
</organism>
<dbReference type="EMBL" id="VSSQ01001563">
    <property type="protein sequence ID" value="MPM09393.1"/>
    <property type="molecule type" value="Genomic_DNA"/>
</dbReference>
<gene>
    <name evidence="1" type="ORF">SDC9_55710</name>
</gene>
<proteinExistence type="predicted"/>
<protein>
    <submittedName>
        <fullName evidence="1">Uncharacterized protein</fullName>
    </submittedName>
</protein>
<name>A0A644X519_9ZZZZ</name>
<accession>A0A644X519</accession>
<reference evidence="1" key="1">
    <citation type="submission" date="2019-08" db="EMBL/GenBank/DDBJ databases">
        <authorList>
            <person name="Kucharzyk K."/>
            <person name="Murdoch R.W."/>
            <person name="Higgins S."/>
            <person name="Loffler F."/>
        </authorList>
    </citation>
    <scope>NUCLEOTIDE SEQUENCE</scope>
</reference>